<dbReference type="EMBL" id="MU006780">
    <property type="protein sequence ID" value="KAF2643173.1"/>
    <property type="molecule type" value="Genomic_DNA"/>
</dbReference>
<evidence type="ECO:0000256" key="4">
    <source>
        <dbReference type="ARBA" id="ARBA00023157"/>
    </source>
</evidence>
<name>A0A6A6S8V1_9PLEO</name>
<reference evidence="6" key="1">
    <citation type="journal article" date="2020" name="Stud. Mycol.">
        <title>101 Dothideomycetes genomes: a test case for predicting lifestyles and emergence of pathogens.</title>
        <authorList>
            <person name="Haridas S."/>
            <person name="Albert R."/>
            <person name="Binder M."/>
            <person name="Bloem J."/>
            <person name="Labutti K."/>
            <person name="Salamov A."/>
            <person name="Andreopoulos B."/>
            <person name="Baker S."/>
            <person name="Barry K."/>
            <person name="Bills G."/>
            <person name="Bluhm B."/>
            <person name="Cannon C."/>
            <person name="Castanera R."/>
            <person name="Culley D."/>
            <person name="Daum C."/>
            <person name="Ezra D."/>
            <person name="Gonzalez J."/>
            <person name="Henrissat B."/>
            <person name="Kuo A."/>
            <person name="Liang C."/>
            <person name="Lipzen A."/>
            <person name="Lutzoni F."/>
            <person name="Magnuson J."/>
            <person name="Mondo S."/>
            <person name="Nolan M."/>
            <person name="Ohm R."/>
            <person name="Pangilinan J."/>
            <person name="Park H.-J."/>
            <person name="Ramirez L."/>
            <person name="Alfaro M."/>
            <person name="Sun H."/>
            <person name="Tritt A."/>
            <person name="Yoshinaga Y."/>
            <person name="Zwiers L.-H."/>
            <person name="Turgeon B."/>
            <person name="Goodwin S."/>
            <person name="Spatafora J."/>
            <person name="Crous P."/>
            <person name="Grigoriev I."/>
        </authorList>
    </citation>
    <scope>NUCLEOTIDE SEQUENCE</scope>
    <source>
        <strain evidence="6">CBS 473.64</strain>
    </source>
</reference>
<proteinExistence type="predicted"/>
<keyword evidence="7" id="KW-1185">Reference proteome</keyword>
<evidence type="ECO:0000259" key="5">
    <source>
        <dbReference type="Pfam" id="PF16541"/>
    </source>
</evidence>
<dbReference type="Pfam" id="PF16541">
    <property type="entry name" value="AltA1"/>
    <property type="match status" value="1"/>
</dbReference>
<sequence>MSKNSILVSHIYAFKPTTMYLLPSLLSFALLTHAVALPSLHPRHDNCTNDCTTNPIYLLPQVRYSSIIIYSTPAHLAVSSATIEFNLLNSVDRSVNVSCVGYSSSQQSSGAFFAFPYSIPCTVPGTSGPITAANFSFTLWDRTLQINETWACDEDNYLGVGTKTLELVCETLRYQNPNWTTPGDIYSSESASCSPYSTYSEVNVTQLD</sequence>
<comment type="subcellular location">
    <subcellularLocation>
        <location evidence="1">Secreted</location>
    </subcellularLocation>
</comment>
<evidence type="ECO:0000256" key="2">
    <source>
        <dbReference type="ARBA" id="ARBA00022525"/>
    </source>
</evidence>
<keyword evidence="2" id="KW-0964">Secreted</keyword>
<gene>
    <name evidence="6" type="ORF">P280DRAFT_547367</name>
</gene>
<organism evidence="6 7">
    <name type="scientific">Massarina eburnea CBS 473.64</name>
    <dbReference type="NCBI Taxonomy" id="1395130"/>
    <lineage>
        <taxon>Eukaryota</taxon>
        <taxon>Fungi</taxon>
        <taxon>Dikarya</taxon>
        <taxon>Ascomycota</taxon>
        <taxon>Pezizomycotina</taxon>
        <taxon>Dothideomycetes</taxon>
        <taxon>Pleosporomycetidae</taxon>
        <taxon>Pleosporales</taxon>
        <taxon>Massarineae</taxon>
        <taxon>Massarinaceae</taxon>
        <taxon>Massarina</taxon>
    </lineage>
</organism>
<evidence type="ECO:0000313" key="6">
    <source>
        <dbReference type="EMBL" id="KAF2643173.1"/>
    </source>
</evidence>
<dbReference type="Proteomes" id="UP000799753">
    <property type="component" value="Unassembled WGS sequence"/>
</dbReference>
<feature type="domain" description="AA1-like" evidence="5">
    <location>
        <begin position="70"/>
        <end position="183"/>
    </location>
</feature>
<evidence type="ECO:0000313" key="7">
    <source>
        <dbReference type="Proteomes" id="UP000799753"/>
    </source>
</evidence>
<keyword evidence="4" id="KW-1015">Disulfide bond</keyword>
<dbReference type="OrthoDB" id="3539798at2759"/>
<evidence type="ECO:0000256" key="1">
    <source>
        <dbReference type="ARBA" id="ARBA00004613"/>
    </source>
</evidence>
<evidence type="ECO:0000256" key="3">
    <source>
        <dbReference type="ARBA" id="ARBA00022729"/>
    </source>
</evidence>
<keyword evidence="3" id="KW-0732">Signal</keyword>
<dbReference type="AlphaFoldDB" id="A0A6A6S8V1"/>
<accession>A0A6A6S8V1</accession>
<dbReference type="InterPro" id="IPR032382">
    <property type="entry name" value="AltA1"/>
</dbReference>
<dbReference type="GO" id="GO:0005576">
    <property type="term" value="C:extracellular region"/>
    <property type="evidence" value="ECO:0007669"/>
    <property type="project" value="UniProtKB-SubCell"/>
</dbReference>
<protein>
    <recommendedName>
        <fullName evidence="5">AA1-like domain-containing protein</fullName>
    </recommendedName>
</protein>